<comment type="caution">
    <text evidence="13">The sequence shown here is derived from an EMBL/GenBank/DDBJ whole genome shotgun (WGS) entry which is preliminary data.</text>
</comment>
<evidence type="ECO:0000256" key="4">
    <source>
        <dbReference type="ARBA" id="ARBA00038984"/>
    </source>
</evidence>
<evidence type="ECO:0000256" key="8">
    <source>
        <dbReference type="ARBA" id="ARBA00043025"/>
    </source>
</evidence>
<gene>
    <name evidence="13" type="primary">jg10740</name>
    <name evidence="13" type="ORF">PAEG_LOCUS13813</name>
</gene>
<dbReference type="SUPFAM" id="SSF55347">
    <property type="entry name" value="Glyceraldehyde-3-phosphate dehydrogenase-like, C-terminal domain"/>
    <property type="match status" value="1"/>
</dbReference>
<dbReference type="GO" id="GO:0047115">
    <property type="term" value="F:trans-1,2-dihydrobenzene-1,2-diol dehydrogenase activity"/>
    <property type="evidence" value="ECO:0007669"/>
    <property type="project" value="UniProtKB-EC"/>
</dbReference>
<evidence type="ECO:0000259" key="11">
    <source>
        <dbReference type="Pfam" id="PF01408"/>
    </source>
</evidence>
<proteinExistence type="inferred from homology"/>
<dbReference type="SUPFAM" id="SSF51735">
    <property type="entry name" value="NAD(P)-binding Rossmann-fold domains"/>
    <property type="match status" value="1"/>
</dbReference>
<dbReference type="AlphaFoldDB" id="A0A8S4RIN7"/>
<evidence type="ECO:0000256" key="9">
    <source>
        <dbReference type="ARBA" id="ARBA00047423"/>
    </source>
</evidence>
<dbReference type="GO" id="GO:0047837">
    <property type="term" value="F:D-xylose 1-dehydrogenase (NADP+) activity"/>
    <property type="evidence" value="ECO:0007669"/>
    <property type="project" value="UniProtKB-EC"/>
</dbReference>
<dbReference type="Gene3D" id="3.40.50.720">
    <property type="entry name" value="NAD(P)-binding Rossmann-like Domain"/>
    <property type="match status" value="1"/>
</dbReference>
<dbReference type="GO" id="GO:0000166">
    <property type="term" value="F:nucleotide binding"/>
    <property type="evidence" value="ECO:0007669"/>
    <property type="project" value="InterPro"/>
</dbReference>
<dbReference type="Proteomes" id="UP000838756">
    <property type="component" value="Unassembled WGS sequence"/>
</dbReference>
<dbReference type="EC" id="1.1.1.179" evidence="4"/>
<comment type="catalytic activity">
    <reaction evidence="10">
        <text>D-xylose + NADP(+) = D-xylono-1,5-lactone + NADPH + H(+)</text>
        <dbReference type="Rhea" id="RHEA:22000"/>
        <dbReference type="ChEBI" id="CHEBI:15378"/>
        <dbReference type="ChEBI" id="CHEBI:15867"/>
        <dbReference type="ChEBI" id="CHEBI:53455"/>
        <dbReference type="ChEBI" id="CHEBI:57783"/>
        <dbReference type="ChEBI" id="CHEBI:58349"/>
        <dbReference type="EC" id="1.1.1.179"/>
    </reaction>
</comment>
<accession>A0A8S4RIN7</accession>
<dbReference type="InterPro" id="IPR000683">
    <property type="entry name" value="Gfo/Idh/MocA-like_OxRdtase_N"/>
</dbReference>
<keyword evidence="14" id="KW-1185">Reference proteome</keyword>
<feature type="domain" description="Gfo/Idh/MocA-like oxidoreductase N-terminal" evidence="11">
    <location>
        <begin position="10"/>
        <end position="128"/>
    </location>
</feature>
<dbReference type="EC" id="1.3.1.20" evidence="3"/>
<evidence type="ECO:0000256" key="1">
    <source>
        <dbReference type="ARBA" id="ARBA00010928"/>
    </source>
</evidence>
<evidence type="ECO:0000256" key="3">
    <source>
        <dbReference type="ARBA" id="ARBA00038853"/>
    </source>
</evidence>
<evidence type="ECO:0000256" key="10">
    <source>
        <dbReference type="ARBA" id="ARBA00049233"/>
    </source>
</evidence>
<dbReference type="EMBL" id="CAKXAJ010025202">
    <property type="protein sequence ID" value="CAH2236360.1"/>
    <property type="molecule type" value="Genomic_DNA"/>
</dbReference>
<reference evidence="13" key="1">
    <citation type="submission" date="2022-03" db="EMBL/GenBank/DDBJ databases">
        <authorList>
            <person name="Lindestad O."/>
        </authorList>
    </citation>
    <scope>NUCLEOTIDE SEQUENCE</scope>
</reference>
<evidence type="ECO:0000256" key="2">
    <source>
        <dbReference type="ARBA" id="ARBA00023002"/>
    </source>
</evidence>
<evidence type="ECO:0000313" key="13">
    <source>
        <dbReference type="EMBL" id="CAH2236360.1"/>
    </source>
</evidence>
<comment type="similarity">
    <text evidence="1">Belongs to the Gfo/Idh/MocA family.</text>
</comment>
<dbReference type="PANTHER" id="PTHR22604:SF105">
    <property type="entry name" value="TRANS-1,2-DIHYDROBENZENE-1,2-DIOL DEHYDROGENASE"/>
    <property type="match status" value="1"/>
</dbReference>
<comment type="catalytic activity">
    <reaction evidence="9">
        <text>(1R,2R)-1,2-dihydrobenzene-1,2-diol + NADP(+) = catechol + NADPH + H(+)</text>
        <dbReference type="Rhea" id="RHEA:16729"/>
        <dbReference type="ChEBI" id="CHEBI:10702"/>
        <dbReference type="ChEBI" id="CHEBI:15378"/>
        <dbReference type="ChEBI" id="CHEBI:18135"/>
        <dbReference type="ChEBI" id="CHEBI:57783"/>
        <dbReference type="ChEBI" id="CHEBI:58349"/>
        <dbReference type="EC" id="1.3.1.20"/>
    </reaction>
</comment>
<keyword evidence="2" id="KW-0560">Oxidoreductase</keyword>
<dbReference type="Pfam" id="PF01408">
    <property type="entry name" value="GFO_IDH_MocA"/>
    <property type="match status" value="1"/>
</dbReference>
<dbReference type="Gene3D" id="3.30.360.10">
    <property type="entry name" value="Dihydrodipicolinate Reductase, domain 2"/>
    <property type="match status" value="1"/>
</dbReference>
<dbReference type="InterPro" id="IPR050984">
    <property type="entry name" value="Gfo/Idh/MocA_domain"/>
</dbReference>
<evidence type="ECO:0000256" key="6">
    <source>
        <dbReference type="ARBA" id="ARBA00042926"/>
    </source>
</evidence>
<evidence type="ECO:0000259" key="12">
    <source>
        <dbReference type="Pfam" id="PF22725"/>
    </source>
</evidence>
<name>A0A8S4RIN7_9NEOP</name>
<dbReference type="InterPro" id="IPR036291">
    <property type="entry name" value="NAD(P)-bd_dom_sf"/>
</dbReference>
<dbReference type="OrthoDB" id="2129491at2759"/>
<evidence type="ECO:0000256" key="5">
    <source>
        <dbReference type="ARBA" id="ARBA00040603"/>
    </source>
</evidence>
<feature type="domain" description="GFO/IDH/MocA-like oxidoreductase" evidence="12">
    <location>
        <begin position="142"/>
        <end position="253"/>
    </location>
</feature>
<dbReference type="Pfam" id="PF22725">
    <property type="entry name" value="GFO_IDH_MocA_C3"/>
    <property type="match status" value="1"/>
</dbReference>
<organism evidence="13 14">
    <name type="scientific">Pararge aegeria aegeria</name>
    <dbReference type="NCBI Taxonomy" id="348720"/>
    <lineage>
        <taxon>Eukaryota</taxon>
        <taxon>Metazoa</taxon>
        <taxon>Ecdysozoa</taxon>
        <taxon>Arthropoda</taxon>
        <taxon>Hexapoda</taxon>
        <taxon>Insecta</taxon>
        <taxon>Pterygota</taxon>
        <taxon>Neoptera</taxon>
        <taxon>Endopterygota</taxon>
        <taxon>Lepidoptera</taxon>
        <taxon>Glossata</taxon>
        <taxon>Ditrysia</taxon>
        <taxon>Papilionoidea</taxon>
        <taxon>Nymphalidae</taxon>
        <taxon>Satyrinae</taxon>
        <taxon>Satyrini</taxon>
        <taxon>Parargina</taxon>
        <taxon>Pararge</taxon>
    </lineage>
</organism>
<dbReference type="PANTHER" id="PTHR22604">
    <property type="entry name" value="OXIDOREDUCTASES"/>
    <property type="match status" value="1"/>
</dbReference>
<sequence>MRYSGLKMTIRWGIVSCGKISHDFVNAINTYPDKGDMVIAAAAARDKSRAEEFAKIHKIPKVFSSYAEMAKSKDIDVAYIGALNPDHYSLSKLFLESGKHVLCEKPLCLNYKQSQSLIKIAKNGNLFLMEAVWSRFSPSYIALEKEIQAGKLGQPQFLEVNFGVPIESVERLYKKELGGGAILDLGIYTLQLAQYIFKDEPIKVTAVSELNNEGVDLVDTVVLEYSGGRRAVFNLNTRIKLWNKATVVGPLGRATLEEPFHYPITLTHVDGKAENFPLHKSNLKYNFENSAGLVFEALEAARCIREGLIESPRMSHQDSLVIAKLMDTVRKQIGVHYDVDDQNF</sequence>
<evidence type="ECO:0000313" key="14">
    <source>
        <dbReference type="Proteomes" id="UP000838756"/>
    </source>
</evidence>
<protein>
    <recommendedName>
        <fullName evidence="5">Trans-1,2-dihydrobenzene-1,2-diol dehydrogenase</fullName>
        <ecNumber evidence="4">1.1.1.179</ecNumber>
        <ecNumber evidence="3">1.3.1.20</ecNumber>
    </recommendedName>
    <alternativeName>
        <fullName evidence="8">D-xylose 1-dehydrogenase</fullName>
    </alternativeName>
    <alternativeName>
        <fullName evidence="7">D-xylose-NADP dehydrogenase</fullName>
    </alternativeName>
    <alternativeName>
        <fullName evidence="6">Dimeric dihydrodiol dehydrogenase</fullName>
    </alternativeName>
</protein>
<evidence type="ECO:0000256" key="7">
    <source>
        <dbReference type="ARBA" id="ARBA00042988"/>
    </source>
</evidence>
<dbReference type="InterPro" id="IPR055170">
    <property type="entry name" value="GFO_IDH_MocA-like_dom"/>
</dbReference>